<name>A0ABQ4BID1_9ACTN</name>
<dbReference type="Proteomes" id="UP000624709">
    <property type="component" value="Unassembled WGS sequence"/>
</dbReference>
<protein>
    <recommendedName>
        <fullName evidence="5">DUF732 domain-containing protein</fullName>
    </recommendedName>
</protein>
<evidence type="ECO:0000256" key="2">
    <source>
        <dbReference type="SAM" id="SignalP"/>
    </source>
</evidence>
<accession>A0ABQ4BID1</accession>
<evidence type="ECO:0000256" key="1">
    <source>
        <dbReference type="SAM" id="MobiDB-lite"/>
    </source>
</evidence>
<comment type="caution">
    <text evidence="3">The sequence shown here is derived from an EMBL/GenBank/DDBJ whole genome shotgun (WGS) entry which is preliminary data.</text>
</comment>
<keyword evidence="2" id="KW-0732">Signal</keyword>
<feature type="signal peptide" evidence="2">
    <location>
        <begin position="1"/>
        <end position="25"/>
    </location>
</feature>
<reference evidence="3 4" key="1">
    <citation type="submission" date="2021-01" db="EMBL/GenBank/DDBJ databases">
        <title>Whole genome shotgun sequence of Actinoplanes palleronii NBRC 14916.</title>
        <authorList>
            <person name="Komaki H."/>
            <person name="Tamura T."/>
        </authorList>
    </citation>
    <scope>NUCLEOTIDE SEQUENCE [LARGE SCALE GENOMIC DNA]</scope>
    <source>
        <strain evidence="3 4">NBRC 14916</strain>
    </source>
</reference>
<organism evidence="3 4">
    <name type="scientific">Actinoplanes palleronii</name>
    <dbReference type="NCBI Taxonomy" id="113570"/>
    <lineage>
        <taxon>Bacteria</taxon>
        <taxon>Bacillati</taxon>
        <taxon>Actinomycetota</taxon>
        <taxon>Actinomycetes</taxon>
        <taxon>Micromonosporales</taxon>
        <taxon>Micromonosporaceae</taxon>
        <taxon>Actinoplanes</taxon>
    </lineage>
</organism>
<evidence type="ECO:0008006" key="5">
    <source>
        <dbReference type="Google" id="ProtNLM"/>
    </source>
</evidence>
<evidence type="ECO:0000313" key="4">
    <source>
        <dbReference type="Proteomes" id="UP000624709"/>
    </source>
</evidence>
<evidence type="ECO:0000313" key="3">
    <source>
        <dbReference type="EMBL" id="GIE70431.1"/>
    </source>
</evidence>
<gene>
    <name evidence="3" type="ORF">Apa02nite_065390</name>
</gene>
<keyword evidence="4" id="KW-1185">Reference proteome</keyword>
<proteinExistence type="predicted"/>
<dbReference type="RefSeq" id="WP_203828460.1">
    <property type="nucleotide sequence ID" value="NZ_BAAATY010000032.1"/>
</dbReference>
<feature type="chain" id="PRO_5046501196" description="DUF732 domain-containing protein" evidence="2">
    <location>
        <begin position="26"/>
        <end position="122"/>
    </location>
</feature>
<feature type="compositionally biased region" description="Low complexity" evidence="1">
    <location>
        <begin position="36"/>
        <end position="49"/>
    </location>
</feature>
<dbReference type="EMBL" id="BOMS01000104">
    <property type="protein sequence ID" value="GIE70431.1"/>
    <property type="molecule type" value="Genomic_DNA"/>
</dbReference>
<sequence length="122" mass="12516">MIPGRFARTASLAALLLTPLAGCSAPDPVWVQGRSLSSPAADPLPVSASPAPPAAGPGRFVASVRQQLPELAVDRRDEEIADLGVAACASLRDGRKTVLTAYGVSPAQAHQLITVAHTDLCP</sequence>
<feature type="region of interest" description="Disordered" evidence="1">
    <location>
        <begin position="36"/>
        <end position="57"/>
    </location>
</feature>